<dbReference type="Gene3D" id="2.60.120.470">
    <property type="entry name" value="PITH domain"/>
    <property type="match status" value="1"/>
</dbReference>
<dbReference type="PANTHER" id="PTHR12175">
    <property type="entry name" value="AD039 HT014 THIOREDOXIN FAMILY TRP26"/>
    <property type="match status" value="1"/>
</dbReference>
<feature type="region of interest" description="Disordered" evidence="2">
    <location>
        <begin position="1"/>
        <end position="26"/>
    </location>
</feature>
<evidence type="ECO:0000313" key="6">
    <source>
        <dbReference type="Proteomes" id="UP001308179"/>
    </source>
</evidence>
<evidence type="ECO:0000259" key="3">
    <source>
        <dbReference type="PROSITE" id="PS50097"/>
    </source>
</evidence>
<evidence type="ECO:0000259" key="4">
    <source>
        <dbReference type="PROSITE" id="PS51532"/>
    </source>
</evidence>
<evidence type="ECO:0000313" key="5">
    <source>
        <dbReference type="EMBL" id="KAK5148322.1"/>
    </source>
</evidence>
<evidence type="ECO:0000256" key="1">
    <source>
        <dbReference type="ARBA" id="ARBA00025788"/>
    </source>
</evidence>
<dbReference type="PROSITE" id="PS50097">
    <property type="entry name" value="BTB"/>
    <property type="match status" value="1"/>
</dbReference>
<gene>
    <name evidence="5" type="ORF">LTR32_000363</name>
</gene>
<evidence type="ECO:0008006" key="7">
    <source>
        <dbReference type="Google" id="ProtNLM"/>
    </source>
</evidence>
<dbReference type="SUPFAM" id="SSF54695">
    <property type="entry name" value="POZ domain"/>
    <property type="match status" value="1"/>
</dbReference>
<dbReference type="PANTHER" id="PTHR12175:SF1">
    <property type="entry name" value="PITH DOMAIN-CONTAINING PROTEIN 1"/>
    <property type="match status" value="1"/>
</dbReference>
<dbReference type="CDD" id="cd18186">
    <property type="entry name" value="BTB_POZ_ZBTB_KLHL-like"/>
    <property type="match status" value="1"/>
</dbReference>
<dbReference type="InterPro" id="IPR010400">
    <property type="entry name" value="PITH_dom"/>
</dbReference>
<evidence type="ECO:0000256" key="2">
    <source>
        <dbReference type="SAM" id="MobiDB-lite"/>
    </source>
</evidence>
<comment type="caution">
    <text evidence="5">The sequence shown here is derived from an EMBL/GenBank/DDBJ whole genome shotgun (WGS) entry which is preliminary data.</text>
</comment>
<proteinExistence type="inferred from homology"/>
<organism evidence="5 6">
    <name type="scientific">Rachicladosporium monterosium</name>
    <dbReference type="NCBI Taxonomy" id="1507873"/>
    <lineage>
        <taxon>Eukaryota</taxon>
        <taxon>Fungi</taxon>
        <taxon>Dikarya</taxon>
        <taxon>Ascomycota</taxon>
        <taxon>Pezizomycotina</taxon>
        <taxon>Dothideomycetes</taxon>
        <taxon>Dothideomycetidae</taxon>
        <taxon>Cladosporiales</taxon>
        <taxon>Cladosporiaceae</taxon>
        <taxon>Rachicladosporium</taxon>
    </lineage>
</organism>
<feature type="region of interest" description="Disordered" evidence="2">
    <location>
        <begin position="360"/>
        <end position="384"/>
    </location>
</feature>
<dbReference type="InterPro" id="IPR008979">
    <property type="entry name" value="Galactose-bd-like_sf"/>
</dbReference>
<name>A0ABR0LG97_9PEZI</name>
<comment type="similarity">
    <text evidence="1">Belongs to the PITHD1 family.</text>
</comment>
<feature type="domain" description="PITH" evidence="4">
    <location>
        <begin position="24"/>
        <end position="202"/>
    </location>
</feature>
<keyword evidence="6" id="KW-1185">Reference proteome</keyword>
<dbReference type="InterPro" id="IPR011333">
    <property type="entry name" value="SKP1/BTB/POZ_sf"/>
</dbReference>
<reference evidence="5 6" key="1">
    <citation type="submission" date="2023-08" db="EMBL/GenBank/DDBJ databases">
        <title>Black Yeasts Isolated from many extreme environments.</title>
        <authorList>
            <person name="Coleine C."/>
            <person name="Stajich J.E."/>
            <person name="Selbmann L."/>
        </authorList>
    </citation>
    <scope>NUCLEOTIDE SEQUENCE [LARGE SCALE GENOMIC DNA]</scope>
    <source>
        <strain evidence="5 6">CCFEE 5386</strain>
    </source>
</reference>
<feature type="domain" description="BTB" evidence="3">
    <location>
        <begin position="165"/>
        <end position="232"/>
    </location>
</feature>
<feature type="compositionally biased region" description="Polar residues" evidence="2">
    <location>
        <begin position="375"/>
        <end position="384"/>
    </location>
</feature>
<dbReference type="InterPro" id="IPR045099">
    <property type="entry name" value="PITH1-like"/>
</dbReference>
<dbReference type="SUPFAM" id="SSF49785">
    <property type="entry name" value="Galactose-binding domain-like"/>
    <property type="match status" value="1"/>
</dbReference>
<sequence>MSHCHDEHGHHGHDHSEGAAHDHSDDITPALQNHIYEQIDFSAINTLNELEPRSGSRVVQKTWTERLDQEPELSSDADEQLLMHIPFTAQIRLHSILLRTSTTSSAPQTLKLFLNRDDLDFSTAASLPATQTLELAQSNEVQEVPVKRALFNTVRSLDLVIGATVEVVVGADESIFYVHERLLRSTSEFFKAALSKEWKEGQARKVELPDDSVCSFEGYTRWLYTGKLAVIESGKDTEVGLLASLYGFGEKIIDEQFQNCVIDALVAGTRTDVPDNAGGSNHWYPTKGTVDSIYRITPKGSPARRLMVDMHTINAQEAWIDVDCPEQNNHEFLIDLAISLLNNRSVCKDFEDKHDELENGTPCSYHKHSKGETCAGNTSSEKSK</sequence>
<dbReference type="PROSITE" id="PS51532">
    <property type="entry name" value="PITH"/>
    <property type="match status" value="1"/>
</dbReference>
<dbReference type="Proteomes" id="UP001308179">
    <property type="component" value="Unassembled WGS sequence"/>
</dbReference>
<accession>A0ABR0LG97</accession>
<protein>
    <recommendedName>
        <fullName evidence="7">BTB domain-containing protein</fullName>
    </recommendedName>
</protein>
<dbReference type="InterPro" id="IPR000210">
    <property type="entry name" value="BTB/POZ_dom"/>
</dbReference>
<dbReference type="EMBL" id="JAVRRR010000009">
    <property type="protein sequence ID" value="KAK5148322.1"/>
    <property type="molecule type" value="Genomic_DNA"/>
</dbReference>
<dbReference type="InterPro" id="IPR037047">
    <property type="entry name" value="PITH_dom_sf"/>
</dbReference>
<dbReference type="Pfam" id="PF06201">
    <property type="entry name" value="PITH"/>
    <property type="match status" value="1"/>
</dbReference>
<dbReference type="Pfam" id="PF00651">
    <property type="entry name" value="BTB"/>
    <property type="match status" value="1"/>
</dbReference>